<dbReference type="RefSeq" id="WP_052944708.1">
    <property type="nucleotide sequence ID" value="NZ_JAIS01000065.1"/>
</dbReference>
<organism evidence="2 3">
    <name type="scientific">Aliarcobacter butzleri L351</name>
    <dbReference type="NCBI Taxonomy" id="1447259"/>
    <lineage>
        <taxon>Bacteria</taxon>
        <taxon>Pseudomonadati</taxon>
        <taxon>Campylobacterota</taxon>
        <taxon>Epsilonproteobacteria</taxon>
        <taxon>Campylobacterales</taxon>
        <taxon>Arcobacteraceae</taxon>
        <taxon>Aliarcobacter</taxon>
    </lineage>
</organism>
<comment type="caution">
    <text evidence="2">The sequence shown here is derived from an EMBL/GenBank/DDBJ whole genome shotgun (WGS) entry which is preliminary data.</text>
</comment>
<reference evidence="2 3" key="1">
    <citation type="submission" date="2014-01" db="EMBL/GenBank/DDBJ databases">
        <title>Development of a Comparative Genomic Fingerprinting Assay for High Resolution Genotyping of Arcobacter butzleri.</title>
        <authorList>
            <person name="Webb A.L."/>
            <person name="Inglis G.D."/>
            <person name="Kruczkiewicz P."/>
            <person name="Selinger L.B."/>
            <person name="Taboada E.N."/>
        </authorList>
    </citation>
    <scope>NUCLEOTIDE SEQUENCE [LARGE SCALE GENOMIC DNA]</scope>
    <source>
        <strain evidence="2 3">L351</strain>
    </source>
</reference>
<gene>
    <name evidence="2" type="ORF">AF76_04265</name>
</gene>
<accession>A0A837J697</accession>
<keyword evidence="1" id="KW-0812">Transmembrane</keyword>
<dbReference type="EMBL" id="JAIS01000065">
    <property type="protein sequence ID" value="KLE01593.1"/>
    <property type="molecule type" value="Genomic_DNA"/>
</dbReference>
<keyword evidence="1" id="KW-1133">Transmembrane helix</keyword>
<feature type="transmembrane region" description="Helical" evidence="1">
    <location>
        <begin position="7"/>
        <end position="28"/>
    </location>
</feature>
<name>A0A837J697_9BACT</name>
<evidence type="ECO:0000256" key="1">
    <source>
        <dbReference type="SAM" id="Phobius"/>
    </source>
</evidence>
<evidence type="ECO:0000313" key="2">
    <source>
        <dbReference type="EMBL" id="KLE01593.1"/>
    </source>
</evidence>
<keyword evidence="1" id="KW-0472">Membrane</keyword>
<protein>
    <submittedName>
        <fullName evidence="2">Uncharacterized protein</fullName>
    </submittedName>
</protein>
<sequence>MKNKKFLRIVFISSFSIIFLIVSVNYIVDPLWLFNHSNRLNQKQGSYDERQLKSNYLYFKLKQNFDGILLGSSRATYVDQNDFANMNIFNYSSGAMQPYEYKSYIDFAKKVKGKDLKYIVIGSDFFGTITLDKNIRINPDKYTKNITDLNKYKSLFSINTFYKSISNIRYSLRDREMYYNRENIKYHKIIPMNEMIKKHIMSLKANTKFFEYPNYKYDDEYINILKTIKDENKNTKFIIYTSAITSDLLVSIVKNAEKWNEYKRWLNELIEVFGEVNHFMTINTITRNLENYYDDNHAYPFVLKLLANKLSNYENKDIPQDFGVLLTKNNIDEYLDFLKKEIDEYDLDNNLSQYNSFK</sequence>
<proteinExistence type="predicted"/>
<dbReference type="Proteomes" id="UP000035526">
    <property type="component" value="Unassembled WGS sequence"/>
</dbReference>
<evidence type="ECO:0000313" key="3">
    <source>
        <dbReference type="Proteomes" id="UP000035526"/>
    </source>
</evidence>
<dbReference type="AlphaFoldDB" id="A0A837J697"/>